<keyword evidence="1 2" id="KW-0732">Signal</keyword>
<evidence type="ECO:0000256" key="1">
    <source>
        <dbReference type="ARBA" id="ARBA00022729"/>
    </source>
</evidence>
<sequence>MKLGKRLGVAAVTLSLLGVVLAGCSSNNAAAATSDKWSTVVKTAKKEGTVKSVGMPDTWANWIGSWNDIKAKYGVSHKDTDMSSAQELQNFKNVQGKKASDIGDIGINVGPTATKKNLLMPYRSQYWNKIPTWAKDKKGYWAAGYTGTIAFITDTKNVKAADAPKSWADLTKGNYKVSVGDVATEAQAQYAVLAAAHAKGGSETNVKPGIDFFADLHKKDRLSTVDTSIDNFKKGEQQVAVVWDFNALNYRKLIGGDKDRFKISIPTDGTVTSGYAEVLNKKAAHPAAAKLARSFILSDQGQINLAKGFARPIRSDVKLPDSVKSQLLPDSDYKNVYHVKNNDKWNTTTVKLAQMWQSDVMGKK</sequence>
<feature type="chain" id="PRO_5006410079" evidence="2">
    <location>
        <begin position="32"/>
        <end position="364"/>
    </location>
</feature>
<dbReference type="PANTHER" id="PTHR30006">
    <property type="entry name" value="THIAMINE-BINDING PERIPLASMIC PROTEIN-RELATED"/>
    <property type="match status" value="1"/>
</dbReference>
<dbReference type="Proteomes" id="UP000051999">
    <property type="component" value="Unassembled WGS sequence"/>
</dbReference>
<gene>
    <name evidence="3" type="ORF">FD35_GL002543</name>
</gene>
<dbReference type="Gene3D" id="3.40.190.10">
    <property type="entry name" value="Periplasmic binding protein-like II"/>
    <property type="match status" value="2"/>
</dbReference>
<dbReference type="AlphaFoldDB" id="A0A0R1RLN0"/>
<dbReference type="GO" id="GO:0030288">
    <property type="term" value="C:outer membrane-bounded periplasmic space"/>
    <property type="evidence" value="ECO:0007669"/>
    <property type="project" value="TreeGrafter"/>
</dbReference>
<dbReference type="PATRIC" id="fig|1114972.6.peg.2607"/>
<protein>
    <submittedName>
        <fullName evidence="3">ABC transporter, solute-binding protein</fullName>
    </submittedName>
</protein>
<name>A0A0R1RLN0_9LACO</name>
<accession>A0A0R1RLN0</accession>
<evidence type="ECO:0000256" key="2">
    <source>
        <dbReference type="SAM" id="SignalP"/>
    </source>
</evidence>
<dbReference type="RefSeq" id="WP_017260602.1">
    <property type="nucleotide sequence ID" value="NZ_AUAW01000025.1"/>
</dbReference>
<dbReference type="SUPFAM" id="SSF53850">
    <property type="entry name" value="Periplasmic binding protein-like II"/>
    <property type="match status" value="1"/>
</dbReference>
<proteinExistence type="predicted"/>
<dbReference type="PROSITE" id="PS51257">
    <property type="entry name" value="PROKAR_LIPOPROTEIN"/>
    <property type="match status" value="1"/>
</dbReference>
<dbReference type="GO" id="GO:0015888">
    <property type="term" value="P:thiamine transport"/>
    <property type="evidence" value="ECO:0007669"/>
    <property type="project" value="TreeGrafter"/>
</dbReference>
<dbReference type="STRING" id="1114972.FD35_GL002543"/>
<reference evidence="3 4" key="1">
    <citation type="journal article" date="2015" name="Genome Announc.">
        <title>Expanding the biotechnology potential of lactobacilli through comparative genomics of 213 strains and associated genera.</title>
        <authorList>
            <person name="Sun Z."/>
            <person name="Harris H.M."/>
            <person name="McCann A."/>
            <person name="Guo C."/>
            <person name="Argimon S."/>
            <person name="Zhang W."/>
            <person name="Yang X."/>
            <person name="Jeffery I.B."/>
            <person name="Cooney J.C."/>
            <person name="Kagawa T.F."/>
            <person name="Liu W."/>
            <person name="Song Y."/>
            <person name="Salvetti E."/>
            <person name="Wrobel A."/>
            <person name="Rasinkangas P."/>
            <person name="Parkhill J."/>
            <person name="Rea M.C."/>
            <person name="O'Sullivan O."/>
            <person name="Ritari J."/>
            <person name="Douillard F.P."/>
            <person name="Paul Ross R."/>
            <person name="Yang R."/>
            <person name="Briner A.E."/>
            <person name="Felis G.E."/>
            <person name="de Vos W.M."/>
            <person name="Barrangou R."/>
            <person name="Klaenhammer T.R."/>
            <person name="Caufield P.W."/>
            <person name="Cui Y."/>
            <person name="Zhang H."/>
            <person name="O'Toole P.W."/>
        </authorList>
    </citation>
    <scope>NUCLEOTIDE SEQUENCE [LARGE SCALE GENOMIC DNA]</scope>
    <source>
        <strain evidence="3 4">DSM 15814</strain>
    </source>
</reference>
<dbReference type="GO" id="GO:0030975">
    <property type="term" value="F:thiamine binding"/>
    <property type="evidence" value="ECO:0007669"/>
    <property type="project" value="TreeGrafter"/>
</dbReference>
<organism evidence="3 4">
    <name type="scientific">Furfurilactobacillus rossiae DSM 15814</name>
    <dbReference type="NCBI Taxonomy" id="1114972"/>
    <lineage>
        <taxon>Bacteria</taxon>
        <taxon>Bacillati</taxon>
        <taxon>Bacillota</taxon>
        <taxon>Bacilli</taxon>
        <taxon>Lactobacillales</taxon>
        <taxon>Lactobacillaceae</taxon>
        <taxon>Furfurilactobacillus</taxon>
    </lineage>
</organism>
<dbReference type="Pfam" id="PF13343">
    <property type="entry name" value="SBP_bac_6"/>
    <property type="match status" value="1"/>
</dbReference>
<evidence type="ECO:0000313" key="4">
    <source>
        <dbReference type="Proteomes" id="UP000051999"/>
    </source>
</evidence>
<keyword evidence="4" id="KW-1185">Reference proteome</keyword>
<dbReference type="GO" id="GO:0030976">
    <property type="term" value="F:thiamine pyrophosphate binding"/>
    <property type="evidence" value="ECO:0007669"/>
    <property type="project" value="TreeGrafter"/>
</dbReference>
<evidence type="ECO:0000313" key="3">
    <source>
        <dbReference type="EMBL" id="KRL54475.1"/>
    </source>
</evidence>
<dbReference type="OrthoDB" id="366726at2"/>
<feature type="signal peptide" evidence="2">
    <location>
        <begin position="1"/>
        <end position="31"/>
    </location>
</feature>
<comment type="caution">
    <text evidence="3">The sequence shown here is derived from an EMBL/GenBank/DDBJ whole genome shotgun (WGS) entry which is preliminary data.</text>
</comment>
<dbReference type="EMBL" id="AZFF01000008">
    <property type="protein sequence ID" value="KRL54475.1"/>
    <property type="molecule type" value="Genomic_DNA"/>
</dbReference>
<dbReference type="PANTHER" id="PTHR30006:SF2">
    <property type="entry name" value="ABC TRANSPORTER SUBSTRATE-BINDING PROTEIN"/>
    <property type="match status" value="1"/>
</dbReference>
<dbReference type="eggNOG" id="COG1840">
    <property type="taxonomic scope" value="Bacteria"/>
</dbReference>